<dbReference type="AlphaFoldDB" id="A0A915F098"/>
<protein>
    <submittedName>
        <fullName evidence="2">Uncharacterized protein</fullName>
    </submittedName>
</protein>
<accession>A0A915F098</accession>
<keyword evidence="1" id="KW-1185">Reference proteome</keyword>
<evidence type="ECO:0000313" key="2">
    <source>
        <dbReference type="WBParaSite" id="maker-E.canG7_contigs_7660-snap-gene-0.5-mRNA-1"/>
    </source>
</evidence>
<dbReference type="Proteomes" id="UP000887562">
    <property type="component" value="Unplaced"/>
</dbReference>
<evidence type="ECO:0000313" key="1">
    <source>
        <dbReference type="Proteomes" id="UP000887562"/>
    </source>
</evidence>
<name>A0A915F098_9CEST</name>
<organism evidence="1 2">
    <name type="scientific">Echinococcus canadensis</name>
    <dbReference type="NCBI Taxonomy" id="519352"/>
    <lineage>
        <taxon>Eukaryota</taxon>
        <taxon>Metazoa</taxon>
        <taxon>Spiralia</taxon>
        <taxon>Lophotrochozoa</taxon>
        <taxon>Platyhelminthes</taxon>
        <taxon>Cestoda</taxon>
        <taxon>Eucestoda</taxon>
        <taxon>Cyclophyllidea</taxon>
        <taxon>Taeniidae</taxon>
        <taxon>Echinococcus</taxon>
        <taxon>Echinococcus canadensis group</taxon>
    </lineage>
</organism>
<dbReference type="WBParaSite" id="maker-E.canG7_contigs_7660-snap-gene-0.5-mRNA-1">
    <property type="protein sequence ID" value="maker-E.canG7_contigs_7660-snap-gene-0.5-mRNA-1"/>
    <property type="gene ID" value="EcG7_10009"/>
</dbReference>
<proteinExistence type="predicted"/>
<reference evidence="2" key="1">
    <citation type="submission" date="2022-11" db="UniProtKB">
        <authorList>
            <consortium name="WormBaseParasite"/>
        </authorList>
    </citation>
    <scope>IDENTIFICATION</scope>
</reference>
<sequence>MMVDESPVTARRGSGRRTRLVSGHIVTVQSDNQYFHHVIVPMTRVLASLTILLALLCWHLAEGGKFLHDVCIYDKLRYDDSRDAYFFYTNPKRSETLDVELTREVFEKGSLEVEQLKCRLQKHFIREEHRLWILCCNLIPTSSSASSVPSIVSRADVCTKVLASCGIVLQTQSFQSLVLPILVVSRKPMLPKSGFVDRNKEVYTAIKAKSSTTKREMGWNVATVIVCPAIPQVSHFLAEWWSMKYEMVLLSDERDPR</sequence>